<dbReference type="Gene3D" id="1.10.287.470">
    <property type="entry name" value="Helix hairpin bin"/>
    <property type="match status" value="1"/>
</dbReference>
<keyword evidence="2" id="KW-0175">Coiled coil</keyword>
<evidence type="ECO:0000313" key="4">
    <source>
        <dbReference type="Proteomes" id="UP001143330"/>
    </source>
</evidence>
<dbReference type="Gene3D" id="2.40.30.170">
    <property type="match status" value="1"/>
</dbReference>
<sequence>MNTQPQAEQFLSLEPPAPRRRSPARLRLALLAAALLVATLAAMRYGPARLVQGETVRTADLVIELRGPGTLDALSQASIASRIQGRIEELRVDRNDHVAKGDLLARVSFDDLSGELAAARASAAASERAVSAVQADRSRAVAQLDKTRATHQRQVALIAKGVASVAGLEDALAARRQAEADVVHADRTIEQAEAERDAARARVVVAEAQWQDSMLRAPIDGVVVSRAHHPGEVLTPGTELLRIVDPASLILSTRLDESAIPAVRPGQAAAVVFAQASRPIPGHVLRLGREVDEETREFTLDIALDALPDYWALGQRGMATVAIDAHRQVLAVSSAFIARHDGRPGVWLAVAGRARWREVGLGATGGGRVEIRQGLAPGDVVLAPDGIYSLMPVRLRLVGDAS</sequence>
<evidence type="ECO:0000256" key="2">
    <source>
        <dbReference type="SAM" id="Coils"/>
    </source>
</evidence>
<gene>
    <name evidence="3" type="ORF">GCM10017653_41060</name>
</gene>
<dbReference type="GO" id="GO:0015562">
    <property type="term" value="F:efflux transmembrane transporter activity"/>
    <property type="evidence" value="ECO:0007669"/>
    <property type="project" value="TreeGrafter"/>
</dbReference>
<name>A0A9W6NCX8_9HYPH</name>
<reference evidence="3" key="1">
    <citation type="journal article" date="2014" name="Int. J. Syst. Evol. Microbiol.">
        <title>Complete genome sequence of Corynebacterium casei LMG S-19264T (=DSM 44701T), isolated from a smear-ripened cheese.</title>
        <authorList>
            <consortium name="US DOE Joint Genome Institute (JGI-PGF)"/>
            <person name="Walter F."/>
            <person name="Albersmeier A."/>
            <person name="Kalinowski J."/>
            <person name="Ruckert C."/>
        </authorList>
    </citation>
    <scope>NUCLEOTIDE SEQUENCE</scope>
    <source>
        <strain evidence="3">VKM B-2789</strain>
    </source>
</reference>
<dbReference type="PANTHER" id="PTHR30469">
    <property type="entry name" value="MULTIDRUG RESISTANCE PROTEIN MDTA"/>
    <property type="match status" value="1"/>
</dbReference>
<dbReference type="PANTHER" id="PTHR30469:SF15">
    <property type="entry name" value="HLYD FAMILY OF SECRETION PROTEINS"/>
    <property type="match status" value="1"/>
</dbReference>
<dbReference type="AlphaFoldDB" id="A0A9W6NCX8"/>
<evidence type="ECO:0000313" key="3">
    <source>
        <dbReference type="EMBL" id="GLK86036.1"/>
    </source>
</evidence>
<feature type="coiled-coil region" evidence="2">
    <location>
        <begin position="175"/>
        <end position="209"/>
    </location>
</feature>
<organism evidence="3 4">
    <name type="scientific">Ancylobacter defluvii</name>
    <dbReference type="NCBI Taxonomy" id="1282440"/>
    <lineage>
        <taxon>Bacteria</taxon>
        <taxon>Pseudomonadati</taxon>
        <taxon>Pseudomonadota</taxon>
        <taxon>Alphaproteobacteria</taxon>
        <taxon>Hyphomicrobiales</taxon>
        <taxon>Xanthobacteraceae</taxon>
        <taxon>Ancylobacter</taxon>
    </lineage>
</organism>
<comment type="caution">
    <text evidence="3">The sequence shown here is derived from an EMBL/GenBank/DDBJ whole genome shotgun (WGS) entry which is preliminary data.</text>
</comment>
<proteinExistence type="inferred from homology"/>
<keyword evidence="4" id="KW-1185">Reference proteome</keyword>
<dbReference type="GO" id="GO:1990281">
    <property type="term" value="C:efflux pump complex"/>
    <property type="evidence" value="ECO:0007669"/>
    <property type="project" value="TreeGrafter"/>
</dbReference>
<protein>
    <submittedName>
        <fullName evidence="3">RND transporter</fullName>
    </submittedName>
</protein>
<dbReference type="Gene3D" id="2.40.50.100">
    <property type="match status" value="1"/>
</dbReference>
<comment type="similarity">
    <text evidence="1">Belongs to the membrane fusion protein (MFP) (TC 8.A.1) family.</text>
</comment>
<dbReference type="EMBL" id="BSFM01000017">
    <property type="protein sequence ID" value="GLK86036.1"/>
    <property type="molecule type" value="Genomic_DNA"/>
</dbReference>
<dbReference type="InterPro" id="IPR006143">
    <property type="entry name" value="RND_pump_MFP"/>
</dbReference>
<dbReference type="RefSeq" id="WP_213360047.1">
    <property type="nucleotide sequence ID" value="NZ_BSFM01000017.1"/>
</dbReference>
<evidence type="ECO:0000256" key="1">
    <source>
        <dbReference type="ARBA" id="ARBA00009477"/>
    </source>
</evidence>
<dbReference type="Proteomes" id="UP001143330">
    <property type="component" value="Unassembled WGS sequence"/>
</dbReference>
<dbReference type="Gene3D" id="2.40.420.20">
    <property type="match status" value="1"/>
</dbReference>
<dbReference type="NCBIfam" id="TIGR01730">
    <property type="entry name" value="RND_mfp"/>
    <property type="match status" value="1"/>
</dbReference>
<accession>A0A9W6NCX8</accession>
<dbReference type="SUPFAM" id="SSF111369">
    <property type="entry name" value="HlyD-like secretion proteins"/>
    <property type="match status" value="2"/>
</dbReference>
<reference evidence="3" key="2">
    <citation type="submission" date="2023-01" db="EMBL/GenBank/DDBJ databases">
        <authorList>
            <person name="Sun Q."/>
            <person name="Evtushenko L."/>
        </authorList>
    </citation>
    <scope>NUCLEOTIDE SEQUENCE</scope>
    <source>
        <strain evidence="3">VKM B-2789</strain>
    </source>
</reference>